<gene>
    <name evidence="1" type="ORF">LTS18_008956</name>
</gene>
<evidence type="ECO:0000313" key="2">
    <source>
        <dbReference type="Proteomes" id="UP001186974"/>
    </source>
</evidence>
<reference evidence="1" key="1">
    <citation type="submission" date="2024-09" db="EMBL/GenBank/DDBJ databases">
        <title>Black Yeasts Isolated from many extreme environments.</title>
        <authorList>
            <person name="Coleine C."/>
            <person name="Stajich J.E."/>
            <person name="Selbmann L."/>
        </authorList>
    </citation>
    <scope>NUCLEOTIDE SEQUENCE</scope>
    <source>
        <strain evidence="1">CCFEE 5737</strain>
    </source>
</reference>
<name>A0ACC3DN15_9PEZI</name>
<dbReference type="EMBL" id="JAWDJW010002390">
    <property type="protein sequence ID" value="KAK3077903.1"/>
    <property type="molecule type" value="Genomic_DNA"/>
</dbReference>
<dbReference type="Proteomes" id="UP001186974">
    <property type="component" value="Unassembled WGS sequence"/>
</dbReference>
<protein>
    <submittedName>
        <fullName evidence="1">Uncharacterized protein</fullName>
    </submittedName>
</protein>
<comment type="caution">
    <text evidence="1">The sequence shown here is derived from an EMBL/GenBank/DDBJ whole genome shotgun (WGS) entry which is preliminary data.</text>
</comment>
<sequence>MSGNASAPSSAPGSATRTSESTAGLQNQGEFHSSRPREEPMTTHGHKPGVLASESDRAPEFNAKTLPAGSAPADRTFKPNPTDDAPPVANYMKDDKVEDDASQPSAQDTIGGATSADVHQGLGHPGQGQSSAELRHDGKSTQGVGNAGRGGEDTVGTLVDKHDPLHADQRALDKDEASGTSVQGVPGRGNDQTSGAGVASAEERVPETSDTAAREANR</sequence>
<keyword evidence="2" id="KW-1185">Reference proteome</keyword>
<proteinExistence type="predicted"/>
<accession>A0ACC3DN15</accession>
<organism evidence="1 2">
    <name type="scientific">Coniosporium uncinatum</name>
    <dbReference type="NCBI Taxonomy" id="93489"/>
    <lineage>
        <taxon>Eukaryota</taxon>
        <taxon>Fungi</taxon>
        <taxon>Dikarya</taxon>
        <taxon>Ascomycota</taxon>
        <taxon>Pezizomycotina</taxon>
        <taxon>Dothideomycetes</taxon>
        <taxon>Dothideomycetes incertae sedis</taxon>
        <taxon>Coniosporium</taxon>
    </lineage>
</organism>
<evidence type="ECO:0000313" key="1">
    <source>
        <dbReference type="EMBL" id="KAK3077903.1"/>
    </source>
</evidence>